<keyword evidence="3" id="KW-1185">Reference proteome</keyword>
<dbReference type="PANTHER" id="PTHR43876">
    <property type="entry name" value="UBIQUINONE BIOSYNTHESIS MONOOXYGENASE COQ6, MITOCHONDRIAL"/>
    <property type="match status" value="1"/>
</dbReference>
<dbReference type="InterPro" id="IPR036188">
    <property type="entry name" value="FAD/NAD-bd_sf"/>
</dbReference>
<dbReference type="GO" id="GO:0005739">
    <property type="term" value="C:mitochondrion"/>
    <property type="evidence" value="ECO:0007669"/>
    <property type="project" value="TreeGrafter"/>
</dbReference>
<protein>
    <recommendedName>
        <fullName evidence="1">FAD-binding domain-containing protein</fullName>
    </recommendedName>
</protein>
<comment type="caution">
    <text evidence="2">The sequence shown here is derived from an EMBL/GenBank/DDBJ whole genome shotgun (WGS) entry which is preliminary data.</text>
</comment>
<dbReference type="GO" id="GO:0016120">
    <property type="term" value="P:carotene biosynthetic process"/>
    <property type="evidence" value="ECO:0007669"/>
    <property type="project" value="TreeGrafter"/>
</dbReference>
<sequence length="76" mass="7818">MSEDDFLKAVNHALDYGYGPHPTSSLLARRVVLIGDAAHIVHPFAGQGVNMGFGDASALSRIIAEGVAVGTGIGEV</sequence>
<proteinExistence type="predicted"/>
<dbReference type="InterPro" id="IPR051205">
    <property type="entry name" value="UbiH/COQ6_monooxygenase"/>
</dbReference>
<dbReference type="GO" id="GO:0016123">
    <property type="term" value="P:xanthophyll biosynthetic process"/>
    <property type="evidence" value="ECO:0007669"/>
    <property type="project" value="TreeGrafter"/>
</dbReference>
<evidence type="ECO:0000313" key="3">
    <source>
        <dbReference type="Proteomes" id="UP001054252"/>
    </source>
</evidence>
<dbReference type="PRINTS" id="PR00420">
    <property type="entry name" value="RNGMNOXGNASE"/>
</dbReference>
<evidence type="ECO:0000313" key="2">
    <source>
        <dbReference type="EMBL" id="GKV35282.1"/>
    </source>
</evidence>
<feature type="domain" description="FAD-binding" evidence="1">
    <location>
        <begin position="29"/>
        <end position="65"/>
    </location>
</feature>
<gene>
    <name evidence="2" type="ORF">SLEP1_g43581</name>
</gene>
<dbReference type="Proteomes" id="UP001054252">
    <property type="component" value="Unassembled WGS sequence"/>
</dbReference>
<accession>A0AAV5LDS3</accession>
<dbReference type="AlphaFoldDB" id="A0AAV5LDS3"/>
<dbReference type="EMBL" id="BPVZ01000110">
    <property type="protein sequence ID" value="GKV35282.1"/>
    <property type="molecule type" value="Genomic_DNA"/>
</dbReference>
<name>A0AAV5LDS3_9ROSI</name>
<evidence type="ECO:0000259" key="1">
    <source>
        <dbReference type="Pfam" id="PF01494"/>
    </source>
</evidence>
<dbReference type="Gene3D" id="3.50.50.60">
    <property type="entry name" value="FAD/NAD(P)-binding domain"/>
    <property type="match status" value="1"/>
</dbReference>
<reference evidence="2 3" key="1">
    <citation type="journal article" date="2021" name="Commun. Biol.">
        <title>The genome of Shorea leprosula (Dipterocarpaceae) highlights the ecological relevance of drought in aseasonal tropical rainforests.</title>
        <authorList>
            <person name="Ng K.K.S."/>
            <person name="Kobayashi M.J."/>
            <person name="Fawcett J.A."/>
            <person name="Hatakeyama M."/>
            <person name="Paape T."/>
            <person name="Ng C.H."/>
            <person name="Ang C.C."/>
            <person name="Tnah L.H."/>
            <person name="Lee C.T."/>
            <person name="Nishiyama T."/>
            <person name="Sese J."/>
            <person name="O'Brien M.J."/>
            <person name="Copetti D."/>
            <person name="Mohd Noor M.I."/>
            <person name="Ong R.C."/>
            <person name="Putra M."/>
            <person name="Sireger I.Z."/>
            <person name="Indrioko S."/>
            <person name="Kosugi Y."/>
            <person name="Izuno A."/>
            <person name="Isagi Y."/>
            <person name="Lee S.L."/>
            <person name="Shimizu K.K."/>
        </authorList>
    </citation>
    <scope>NUCLEOTIDE SEQUENCE [LARGE SCALE GENOMIC DNA]</scope>
    <source>
        <strain evidence="2">214</strain>
    </source>
</reference>
<dbReference type="Pfam" id="PF01494">
    <property type="entry name" value="FAD_binding_3"/>
    <property type="match status" value="1"/>
</dbReference>
<organism evidence="2 3">
    <name type="scientific">Rubroshorea leprosula</name>
    <dbReference type="NCBI Taxonomy" id="152421"/>
    <lineage>
        <taxon>Eukaryota</taxon>
        <taxon>Viridiplantae</taxon>
        <taxon>Streptophyta</taxon>
        <taxon>Embryophyta</taxon>
        <taxon>Tracheophyta</taxon>
        <taxon>Spermatophyta</taxon>
        <taxon>Magnoliopsida</taxon>
        <taxon>eudicotyledons</taxon>
        <taxon>Gunneridae</taxon>
        <taxon>Pentapetalae</taxon>
        <taxon>rosids</taxon>
        <taxon>malvids</taxon>
        <taxon>Malvales</taxon>
        <taxon>Dipterocarpaceae</taxon>
        <taxon>Rubroshorea</taxon>
    </lineage>
</organism>
<dbReference type="PANTHER" id="PTHR43876:SF7">
    <property type="entry name" value="UBIQUINONE BIOSYNTHESIS MONOOXYGENASE COQ6, MITOCHONDRIAL"/>
    <property type="match status" value="1"/>
</dbReference>
<dbReference type="SUPFAM" id="SSF51905">
    <property type="entry name" value="FAD/NAD(P)-binding domain"/>
    <property type="match status" value="1"/>
</dbReference>
<dbReference type="InterPro" id="IPR002938">
    <property type="entry name" value="FAD-bd"/>
</dbReference>
<dbReference type="GO" id="GO:0071949">
    <property type="term" value="F:FAD binding"/>
    <property type="evidence" value="ECO:0007669"/>
    <property type="project" value="InterPro"/>
</dbReference>